<dbReference type="Gramene" id="TraesWEE_scaffold_020882_01G000200.1">
    <property type="protein sequence ID" value="TraesWEE_scaffold_020882_01G000200.1"/>
    <property type="gene ID" value="TraesWEE_scaffold_020882_01G000200"/>
</dbReference>
<dbReference type="Gramene" id="TraesCLE_scaffold_150065_01G000100.1">
    <property type="protein sequence ID" value="TraesCLE_scaffold_150065_01G000100.1"/>
    <property type="gene ID" value="TraesCLE_scaffold_150065_01G000100"/>
</dbReference>
<dbReference type="RefSeq" id="XP_044430006.1">
    <property type="nucleotide sequence ID" value="XM_044574071.1"/>
</dbReference>
<dbReference type="Gramene" id="TraesRN7B0100723000.1">
    <property type="protein sequence ID" value="TraesRN7B0100723000.1"/>
    <property type="gene ID" value="TraesRN7B0100723000"/>
</dbReference>
<organism evidence="2">
    <name type="scientific">Triticum aestivum</name>
    <name type="common">Wheat</name>
    <dbReference type="NCBI Taxonomy" id="4565"/>
    <lineage>
        <taxon>Eukaryota</taxon>
        <taxon>Viridiplantae</taxon>
        <taxon>Streptophyta</taxon>
        <taxon>Embryophyta</taxon>
        <taxon>Tracheophyta</taxon>
        <taxon>Spermatophyta</taxon>
        <taxon>Magnoliopsida</taxon>
        <taxon>Liliopsida</taxon>
        <taxon>Poales</taxon>
        <taxon>Poaceae</taxon>
        <taxon>BOP clade</taxon>
        <taxon>Pooideae</taxon>
        <taxon>Triticodae</taxon>
        <taxon>Triticeae</taxon>
        <taxon>Triticinae</taxon>
        <taxon>Triticum</taxon>
    </lineage>
</organism>
<dbReference type="Gramene" id="TraesJAG7B03G04154490.1">
    <property type="protein sequence ID" value="TraesJAG7B03G04154490.1"/>
    <property type="gene ID" value="TraesJAG7B03G04154490"/>
</dbReference>
<dbReference type="Gramene" id="TraesCS7B02G261200.1">
    <property type="protein sequence ID" value="TraesCS7B02G261200.1"/>
    <property type="gene ID" value="TraesCS7B02G261200"/>
</dbReference>
<reference evidence="2" key="2">
    <citation type="submission" date="2018-10" db="UniProtKB">
        <authorList>
            <consortium name="EnsemblPlants"/>
        </authorList>
    </citation>
    <scope>IDENTIFICATION</scope>
</reference>
<keyword evidence="3" id="KW-1185">Reference proteome</keyword>
<dbReference type="KEGG" id="taes:123155918"/>
<protein>
    <submittedName>
        <fullName evidence="2">Uncharacterized protein</fullName>
    </submittedName>
</protein>
<dbReference type="AlphaFoldDB" id="A0A3B6SMI6"/>
<gene>
    <name evidence="2" type="primary">LOC123155918</name>
</gene>
<reference evidence="2" key="1">
    <citation type="submission" date="2018-08" db="EMBL/GenBank/DDBJ databases">
        <authorList>
            <person name="Rossello M."/>
        </authorList>
    </citation>
    <scope>NUCLEOTIDE SEQUENCE [LARGE SCALE GENOMIC DNA]</scope>
    <source>
        <strain evidence="2">cv. Chinese Spring</strain>
    </source>
</reference>
<sequence>MALAPRSSLALRSLLLLMSNRKPHRSCFFSSSSSSAAAAAPPGTCTPTALAVQPPADPVPLSGSSRHLSVAPEERVIHPFPCSSTPKIPIHKLSHPTLQDPKHTELEPLTEKPSTCTAPENLTRLLPEDSCNTLQPPTHKPLPKKHPTHKLSHDPGHGVALGSRRRSSSHDQPRNRMHKPAADTPSAHTLKDPEHPNQDGSCSTLPPVTYKPSKKTHPNHKVCEDPDQPGLRSTPKDDPPRSIPDRR</sequence>
<dbReference type="Proteomes" id="UP000019116">
    <property type="component" value="Chromosome 7B"/>
</dbReference>
<feature type="compositionally biased region" description="Basic and acidic residues" evidence="1">
    <location>
        <begin position="100"/>
        <end position="110"/>
    </location>
</feature>
<dbReference type="Gramene" id="TraesCS7B03G0718100.1">
    <property type="protein sequence ID" value="TraesCS7B03G0718100.1.CDS"/>
    <property type="gene ID" value="TraesCS7B03G0718100"/>
</dbReference>
<feature type="region of interest" description="Disordered" evidence="1">
    <location>
        <begin position="87"/>
        <end position="247"/>
    </location>
</feature>
<feature type="compositionally biased region" description="Basic residues" evidence="1">
    <location>
        <begin position="141"/>
        <end position="150"/>
    </location>
</feature>
<evidence type="ECO:0000313" key="3">
    <source>
        <dbReference type="Proteomes" id="UP000019116"/>
    </source>
</evidence>
<dbReference type="Gramene" id="TraesCAD_scaffold_023126_01G000100.1">
    <property type="protein sequence ID" value="TraesCAD_scaffold_023126_01G000100.1"/>
    <property type="gene ID" value="TraesCAD_scaffold_023126_01G000100"/>
</dbReference>
<feature type="compositionally biased region" description="Basic and acidic residues" evidence="1">
    <location>
        <begin position="234"/>
        <end position="247"/>
    </location>
</feature>
<proteinExistence type="predicted"/>
<accession>A0A3B6SMI6</accession>
<evidence type="ECO:0000313" key="2">
    <source>
        <dbReference type="EnsemblPlants" id="TraesCS7B02G261200.1"/>
    </source>
</evidence>
<name>A0A3B6SMI6_WHEAT</name>
<dbReference type="Gramene" id="TraesJUL7B03G04211330.1">
    <property type="protein sequence ID" value="TraesJUL7B03G04211330.1"/>
    <property type="gene ID" value="TraesJUL7B03G04211330"/>
</dbReference>
<dbReference type="GeneID" id="123155918"/>
<dbReference type="Gramene" id="TraesNOR7B03G04218380.1">
    <property type="protein sequence ID" value="TraesNOR7B03G04218380.1"/>
    <property type="gene ID" value="TraesNOR7B03G04218380"/>
</dbReference>
<dbReference type="Gramene" id="TraesSYM7B03G04221450.1">
    <property type="protein sequence ID" value="TraesSYM7B03G04221450.1"/>
    <property type="gene ID" value="TraesSYM7B03G04221450"/>
</dbReference>
<dbReference type="Gramene" id="TraesROB_scaffold_019630_01G000200.1">
    <property type="protein sequence ID" value="TraesROB_scaffold_019630_01G000200.1"/>
    <property type="gene ID" value="TraesROB_scaffold_019630_01G000200"/>
</dbReference>
<evidence type="ECO:0000256" key="1">
    <source>
        <dbReference type="SAM" id="MobiDB-lite"/>
    </source>
</evidence>
<dbReference type="EnsemblPlants" id="TraesCS7B02G261200.1">
    <property type="protein sequence ID" value="TraesCS7B02G261200.1"/>
    <property type="gene ID" value="TraesCS7B02G261200"/>
</dbReference>